<protein>
    <submittedName>
        <fullName evidence="2">Uncharacterized protein</fullName>
    </submittedName>
</protein>
<proteinExistence type="predicted"/>
<dbReference type="Proteomes" id="UP000438429">
    <property type="component" value="Unassembled WGS sequence"/>
</dbReference>
<sequence>MEIGTDEVSSFLSCHFHKSEGSGGSGFSHQQYADLGAARNRSPSGRGLDYYQKRDGGRAETSPQRR</sequence>
<evidence type="ECO:0000313" key="3">
    <source>
        <dbReference type="Proteomes" id="UP000438429"/>
    </source>
</evidence>
<feature type="region of interest" description="Disordered" evidence="1">
    <location>
        <begin position="19"/>
        <end position="66"/>
    </location>
</feature>
<reference evidence="2 3" key="1">
    <citation type="submission" date="2019-06" db="EMBL/GenBank/DDBJ databases">
        <title>Draft genomes of female and male turbot (Scophthalmus maximus).</title>
        <authorList>
            <person name="Xu H."/>
            <person name="Xu X.-W."/>
            <person name="Shao C."/>
            <person name="Chen S."/>
        </authorList>
    </citation>
    <scope>NUCLEOTIDE SEQUENCE [LARGE SCALE GENOMIC DNA]</scope>
    <source>
        <strain evidence="2">Ysfricsl-2016a</strain>
        <tissue evidence="2">Blood</tissue>
    </source>
</reference>
<organism evidence="2 3">
    <name type="scientific">Scophthalmus maximus</name>
    <name type="common">Turbot</name>
    <name type="synonym">Psetta maxima</name>
    <dbReference type="NCBI Taxonomy" id="52904"/>
    <lineage>
        <taxon>Eukaryota</taxon>
        <taxon>Metazoa</taxon>
        <taxon>Chordata</taxon>
        <taxon>Craniata</taxon>
        <taxon>Vertebrata</taxon>
        <taxon>Euteleostomi</taxon>
        <taxon>Actinopterygii</taxon>
        <taxon>Neopterygii</taxon>
        <taxon>Teleostei</taxon>
        <taxon>Neoteleostei</taxon>
        <taxon>Acanthomorphata</taxon>
        <taxon>Carangaria</taxon>
        <taxon>Pleuronectiformes</taxon>
        <taxon>Pleuronectoidei</taxon>
        <taxon>Scophthalmidae</taxon>
        <taxon>Scophthalmus</taxon>
    </lineage>
</organism>
<evidence type="ECO:0000256" key="1">
    <source>
        <dbReference type="SAM" id="MobiDB-lite"/>
    </source>
</evidence>
<accession>A0A6A4RXZ6</accession>
<gene>
    <name evidence="2" type="ORF">F2P81_023620</name>
</gene>
<evidence type="ECO:0000313" key="2">
    <source>
        <dbReference type="EMBL" id="KAF0024818.1"/>
    </source>
</evidence>
<comment type="caution">
    <text evidence="2">The sequence shown here is derived from an EMBL/GenBank/DDBJ whole genome shotgun (WGS) entry which is preliminary data.</text>
</comment>
<dbReference type="AlphaFoldDB" id="A0A6A4RXZ6"/>
<name>A0A6A4RXZ6_SCOMX</name>
<dbReference type="EMBL" id="VEVO01000021">
    <property type="protein sequence ID" value="KAF0024818.1"/>
    <property type="molecule type" value="Genomic_DNA"/>
</dbReference>